<sequence length="439" mass="47278">MKFVFFSPMATNSAIGRVTVLIVRALMAQGDSAVVVRTEHEQRLDKPAHACDTELIDWTQTAAVEAAISSADALIYQIGNNYSFHCGGLHWLATHPGIVCLHDFMVTHLFAEWAEGRRAEAEAILADWYGEELAEAFYKANTAESFIEMATQSCPMTEWICSMALAVVSHSHWGMARVAQSCAGPLRVVPLPYDAPSCTSAMSLAASPPPQKSRVNILTVGHVNPNKRVDSVIRAIGSSALLRDTVSYRLCGLIGPQVEQSLSRLARDLGVQLVISGEADDAALQQAMNEADIACCLRWPSLEAASATTIEGLLYGKAVIVMDAAFYSELPDDCVRKISPFNEVAELTEVLEELCGNAATRQAMAHRGQVWAEHTFSAPNYARELANLSVSAAAAQPVLSMVGTLVSTLDRWGASPALMMSDEIADALQLFQGHGQAAV</sequence>
<dbReference type="AlphaFoldDB" id="A0A6I6H1H5"/>
<dbReference type="PANTHER" id="PTHR12526:SF636">
    <property type="entry name" value="BLL3647 PROTEIN"/>
    <property type="match status" value="1"/>
</dbReference>
<protein>
    <submittedName>
        <fullName evidence="2">Glycosyltransferase</fullName>
    </submittedName>
</protein>
<proteinExistence type="predicted"/>
<dbReference type="Proteomes" id="UP000425817">
    <property type="component" value="Chromosome"/>
</dbReference>
<evidence type="ECO:0000313" key="2">
    <source>
        <dbReference type="EMBL" id="QGW80722.1"/>
    </source>
</evidence>
<gene>
    <name evidence="2" type="ORF">GOQ09_03580</name>
</gene>
<dbReference type="EMBL" id="CP046622">
    <property type="protein sequence ID" value="QGW80722.1"/>
    <property type="molecule type" value="Genomic_DNA"/>
</dbReference>
<reference evidence="2 3" key="1">
    <citation type="submission" date="2019-12" db="EMBL/GenBank/DDBJ databases">
        <title>Hybrid Genome Assemblies of two High G+C Isolates from Undergraduate Microbiology Courses.</title>
        <authorList>
            <person name="Ne Ville C.J."/>
            <person name="Enright D."/>
            <person name="Hernandez I."/>
            <person name="Dodsworth J."/>
            <person name="Orwin P.M."/>
        </authorList>
    </citation>
    <scope>NUCLEOTIDE SEQUENCE [LARGE SCALE GENOMIC DNA]</scope>
    <source>
        <strain evidence="2 3">CSUSB</strain>
    </source>
</reference>
<dbReference type="OrthoDB" id="5172124at2"/>
<dbReference type="SUPFAM" id="SSF53756">
    <property type="entry name" value="UDP-Glycosyltransferase/glycogen phosphorylase"/>
    <property type="match status" value="1"/>
</dbReference>
<dbReference type="Gene3D" id="3.40.50.2000">
    <property type="entry name" value="Glycogen Phosphorylase B"/>
    <property type="match status" value="2"/>
</dbReference>
<dbReference type="Pfam" id="PF00534">
    <property type="entry name" value="Glycos_transf_1"/>
    <property type="match status" value="1"/>
</dbReference>
<feature type="domain" description="Glycosyl transferase family 1" evidence="1">
    <location>
        <begin position="212"/>
        <end position="369"/>
    </location>
</feature>
<organism evidence="2 3">
    <name type="scientific">Variovorax paradoxus</name>
    <dbReference type="NCBI Taxonomy" id="34073"/>
    <lineage>
        <taxon>Bacteria</taxon>
        <taxon>Pseudomonadati</taxon>
        <taxon>Pseudomonadota</taxon>
        <taxon>Betaproteobacteria</taxon>
        <taxon>Burkholderiales</taxon>
        <taxon>Comamonadaceae</taxon>
        <taxon>Variovorax</taxon>
    </lineage>
</organism>
<name>A0A6I6H1H5_VARPD</name>
<evidence type="ECO:0000259" key="1">
    <source>
        <dbReference type="Pfam" id="PF00534"/>
    </source>
</evidence>
<dbReference type="GO" id="GO:0016757">
    <property type="term" value="F:glycosyltransferase activity"/>
    <property type="evidence" value="ECO:0007669"/>
    <property type="project" value="InterPro"/>
</dbReference>
<dbReference type="PANTHER" id="PTHR12526">
    <property type="entry name" value="GLYCOSYLTRANSFERASE"/>
    <property type="match status" value="1"/>
</dbReference>
<dbReference type="InterPro" id="IPR001296">
    <property type="entry name" value="Glyco_trans_1"/>
</dbReference>
<accession>A0A6I6H1H5</accession>
<keyword evidence="2" id="KW-0808">Transferase</keyword>
<dbReference type="RefSeq" id="WP_157611914.1">
    <property type="nucleotide sequence ID" value="NZ_CP046622.1"/>
</dbReference>
<dbReference type="CDD" id="cd03801">
    <property type="entry name" value="GT4_PimA-like"/>
    <property type="match status" value="1"/>
</dbReference>
<evidence type="ECO:0000313" key="3">
    <source>
        <dbReference type="Proteomes" id="UP000425817"/>
    </source>
</evidence>